<keyword evidence="12" id="KW-1185">Reference proteome</keyword>
<feature type="domain" description="Aminoacyl-tRNA synthetase class Ia" evidence="9">
    <location>
        <begin position="1"/>
        <end position="54"/>
    </location>
</feature>
<sequence length="149" mass="16279">MSKSLGNVIDPLDVIAGVTLQKRDFPEGIPECGTDALRFALCAYTAQGRDINLDVARVLGYRHFCNKVWNGARFVLRALGDGYRPSPDTQGGSPGSLAERWVRSRLSRAVRGCGAALEAYDFPGATTAVHSFWVYDLCDVYLVQGHRGD</sequence>
<dbReference type="InterPro" id="IPR002303">
    <property type="entry name" value="Valyl-tRNA_ligase"/>
</dbReference>
<protein>
    <recommendedName>
        <fullName evidence="2">valine--tRNA ligase</fullName>
        <ecNumber evidence="2">6.1.1.9</ecNumber>
    </recommendedName>
    <alternativeName>
        <fullName evidence="8">Valyl-tRNA synthetase</fullName>
    </alternativeName>
</protein>
<keyword evidence="4" id="KW-0547">Nucleotide-binding</keyword>
<evidence type="ECO:0000256" key="2">
    <source>
        <dbReference type="ARBA" id="ARBA00013169"/>
    </source>
</evidence>
<keyword evidence="5" id="KW-0067">ATP-binding</keyword>
<accession>A0A851UTK2</accession>
<dbReference type="PANTHER" id="PTHR11946">
    <property type="entry name" value="VALYL-TRNA SYNTHETASES"/>
    <property type="match status" value="1"/>
</dbReference>
<dbReference type="Pfam" id="PF08264">
    <property type="entry name" value="Anticodon_1"/>
    <property type="match status" value="1"/>
</dbReference>
<dbReference type="Proteomes" id="UP000623542">
    <property type="component" value="Unassembled WGS sequence"/>
</dbReference>
<evidence type="ECO:0000256" key="4">
    <source>
        <dbReference type="ARBA" id="ARBA00022741"/>
    </source>
</evidence>
<proteinExistence type="inferred from homology"/>
<evidence type="ECO:0000259" key="9">
    <source>
        <dbReference type="Pfam" id="PF00133"/>
    </source>
</evidence>
<dbReference type="PANTHER" id="PTHR11946:SF109">
    <property type="entry name" value="VALINE--TRNA LIGASE"/>
    <property type="match status" value="1"/>
</dbReference>
<comment type="caution">
    <text evidence="11">The sequence shown here is derived from an EMBL/GenBank/DDBJ whole genome shotgun (WGS) entry which is preliminary data.</text>
</comment>
<dbReference type="InterPro" id="IPR002300">
    <property type="entry name" value="aa-tRNA-synth_Ia"/>
</dbReference>
<dbReference type="GO" id="GO:0006438">
    <property type="term" value="P:valyl-tRNA aminoacylation"/>
    <property type="evidence" value="ECO:0007669"/>
    <property type="project" value="InterPro"/>
</dbReference>
<dbReference type="SUPFAM" id="SSF47323">
    <property type="entry name" value="Anticodon-binding domain of a subclass of class I aminoacyl-tRNA synthetases"/>
    <property type="match status" value="1"/>
</dbReference>
<keyword evidence="6" id="KW-0648">Protein biosynthesis</keyword>
<evidence type="ECO:0000256" key="7">
    <source>
        <dbReference type="ARBA" id="ARBA00023146"/>
    </source>
</evidence>
<gene>
    <name evidence="11" type="primary">Vars</name>
    <name evidence="11" type="ORF">ELAFOR_R15650</name>
</gene>
<keyword evidence="3 11" id="KW-0436">Ligase</keyword>
<dbReference type="Pfam" id="PF00133">
    <property type="entry name" value="tRNA-synt_1"/>
    <property type="match status" value="1"/>
</dbReference>
<feature type="non-terminal residue" evidence="11">
    <location>
        <position position="149"/>
    </location>
</feature>
<evidence type="ECO:0000256" key="6">
    <source>
        <dbReference type="ARBA" id="ARBA00022917"/>
    </source>
</evidence>
<dbReference type="SUPFAM" id="SSF52374">
    <property type="entry name" value="Nucleotidylyl transferase"/>
    <property type="match status" value="1"/>
</dbReference>
<evidence type="ECO:0000313" key="12">
    <source>
        <dbReference type="Proteomes" id="UP000623542"/>
    </source>
</evidence>
<organism evidence="11 12">
    <name type="scientific">Elachura formosa</name>
    <name type="common">spotted wren-babbler</name>
    <dbReference type="NCBI Taxonomy" id="1463973"/>
    <lineage>
        <taxon>Eukaryota</taxon>
        <taxon>Metazoa</taxon>
        <taxon>Chordata</taxon>
        <taxon>Craniata</taxon>
        <taxon>Vertebrata</taxon>
        <taxon>Euteleostomi</taxon>
        <taxon>Archelosauria</taxon>
        <taxon>Archosauria</taxon>
        <taxon>Dinosauria</taxon>
        <taxon>Saurischia</taxon>
        <taxon>Theropoda</taxon>
        <taxon>Coelurosauria</taxon>
        <taxon>Aves</taxon>
        <taxon>Neognathae</taxon>
        <taxon>Neoaves</taxon>
        <taxon>Telluraves</taxon>
        <taxon>Australaves</taxon>
        <taxon>Passeriformes</taxon>
        <taxon>Elachuridae</taxon>
        <taxon>Elachura</taxon>
    </lineage>
</organism>
<evidence type="ECO:0000256" key="8">
    <source>
        <dbReference type="ARBA" id="ARBA00029936"/>
    </source>
</evidence>
<dbReference type="GO" id="GO:0004832">
    <property type="term" value="F:valine-tRNA ligase activity"/>
    <property type="evidence" value="ECO:0007669"/>
    <property type="project" value="UniProtKB-EC"/>
</dbReference>
<evidence type="ECO:0000259" key="10">
    <source>
        <dbReference type="Pfam" id="PF08264"/>
    </source>
</evidence>
<evidence type="ECO:0000313" key="11">
    <source>
        <dbReference type="EMBL" id="NXD32236.1"/>
    </source>
</evidence>
<evidence type="ECO:0000256" key="5">
    <source>
        <dbReference type="ARBA" id="ARBA00022840"/>
    </source>
</evidence>
<dbReference type="OrthoDB" id="9212578at2759"/>
<dbReference type="InterPro" id="IPR033705">
    <property type="entry name" value="Anticodon_Ia_Val"/>
</dbReference>
<reference evidence="11" key="1">
    <citation type="submission" date="2019-09" db="EMBL/GenBank/DDBJ databases">
        <title>Bird 10,000 Genomes (B10K) Project - Family phase.</title>
        <authorList>
            <person name="Zhang G."/>
        </authorList>
    </citation>
    <scope>NUCLEOTIDE SEQUENCE</scope>
    <source>
        <strain evidence="11">B10K-IZCAS-20218</strain>
        <tissue evidence="11">Blood</tissue>
    </source>
</reference>
<dbReference type="GO" id="GO:0005829">
    <property type="term" value="C:cytosol"/>
    <property type="evidence" value="ECO:0007669"/>
    <property type="project" value="TreeGrafter"/>
</dbReference>
<evidence type="ECO:0000256" key="1">
    <source>
        <dbReference type="ARBA" id="ARBA00005594"/>
    </source>
</evidence>
<dbReference type="CDD" id="cd07962">
    <property type="entry name" value="Anticodon_Ia_Val"/>
    <property type="match status" value="1"/>
</dbReference>
<evidence type="ECO:0000256" key="3">
    <source>
        <dbReference type="ARBA" id="ARBA00022598"/>
    </source>
</evidence>
<keyword evidence="7" id="KW-0030">Aminoacyl-tRNA synthetase</keyword>
<dbReference type="GO" id="GO:0005524">
    <property type="term" value="F:ATP binding"/>
    <property type="evidence" value="ECO:0007669"/>
    <property type="project" value="UniProtKB-KW"/>
</dbReference>
<dbReference type="InterPro" id="IPR009080">
    <property type="entry name" value="tRNAsynth_Ia_anticodon-bd"/>
</dbReference>
<name>A0A851UTK2_9PASS</name>
<dbReference type="EC" id="6.1.1.9" evidence="2"/>
<comment type="similarity">
    <text evidence="1">Belongs to the class-I aminoacyl-tRNA synthetase family.</text>
</comment>
<feature type="domain" description="Methionyl/Valyl/Leucyl/Isoleucyl-tRNA synthetase anticodon-binding" evidence="10">
    <location>
        <begin position="99"/>
        <end position="142"/>
    </location>
</feature>
<dbReference type="EMBL" id="WBNG01004159">
    <property type="protein sequence ID" value="NXD32236.1"/>
    <property type="molecule type" value="Genomic_DNA"/>
</dbReference>
<dbReference type="InterPro" id="IPR013155">
    <property type="entry name" value="M/V/L/I-tRNA-synth_anticd-bd"/>
</dbReference>
<dbReference type="Gene3D" id="1.10.730.10">
    <property type="entry name" value="Isoleucyl-tRNA Synthetase, Domain 1"/>
    <property type="match status" value="1"/>
</dbReference>
<feature type="non-terminal residue" evidence="11">
    <location>
        <position position="1"/>
    </location>
</feature>
<dbReference type="AlphaFoldDB" id="A0A851UTK2"/>